<reference evidence="8 9" key="1">
    <citation type="submission" date="2013-05" db="EMBL/GenBank/DDBJ databases">
        <title>Genome assembly of Chondromyces apiculatus DSM 436.</title>
        <authorList>
            <person name="Sharma G."/>
            <person name="Khatri I."/>
            <person name="Kaur C."/>
            <person name="Mayilraj S."/>
            <person name="Subramanian S."/>
        </authorList>
    </citation>
    <scope>NUCLEOTIDE SEQUENCE [LARGE SCALE GENOMIC DNA]</scope>
    <source>
        <strain evidence="8 9">DSM 436</strain>
    </source>
</reference>
<keyword evidence="5" id="KW-0238">DNA-binding</keyword>
<comment type="caution">
    <text evidence="8">The sequence shown here is derived from an EMBL/GenBank/DDBJ whole genome shotgun (WGS) entry which is preliminary data.</text>
</comment>
<dbReference type="GO" id="GO:0000976">
    <property type="term" value="F:transcription cis-regulatory region binding"/>
    <property type="evidence" value="ECO:0007669"/>
    <property type="project" value="TreeGrafter"/>
</dbReference>
<name>A0A017TCG9_9BACT</name>
<dbReference type="Pfam" id="PF01475">
    <property type="entry name" value="FUR"/>
    <property type="match status" value="1"/>
</dbReference>
<accession>A0A017TCG9</accession>
<keyword evidence="9" id="KW-1185">Reference proteome</keyword>
<dbReference type="InterPro" id="IPR036390">
    <property type="entry name" value="WH_DNA-bd_sf"/>
</dbReference>
<feature type="binding site" evidence="7">
    <location>
        <position position="108"/>
    </location>
    <ligand>
        <name>Zn(2+)</name>
        <dbReference type="ChEBI" id="CHEBI:29105"/>
    </ligand>
</feature>
<keyword evidence="7" id="KW-0479">Metal-binding</keyword>
<dbReference type="PANTHER" id="PTHR33202">
    <property type="entry name" value="ZINC UPTAKE REGULATION PROTEIN"/>
    <property type="match status" value="1"/>
</dbReference>
<dbReference type="GO" id="GO:0008270">
    <property type="term" value="F:zinc ion binding"/>
    <property type="evidence" value="ECO:0007669"/>
    <property type="project" value="TreeGrafter"/>
</dbReference>
<proteinExistence type="inferred from homology"/>
<dbReference type="AlphaFoldDB" id="A0A017TCG9"/>
<organism evidence="8 9">
    <name type="scientific">Chondromyces apiculatus DSM 436</name>
    <dbReference type="NCBI Taxonomy" id="1192034"/>
    <lineage>
        <taxon>Bacteria</taxon>
        <taxon>Pseudomonadati</taxon>
        <taxon>Myxococcota</taxon>
        <taxon>Polyangia</taxon>
        <taxon>Polyangiales</taxon>
        <taxon>Polyangiaceae</taxon>
        <taxon>Chondromyces</taxon>
    </lineage>
</organism>
<sequence>MVAVSQPGKPLTLDEMRAILRAKGLRATTSRVAVLEHLLQATTPVSHAELAAELGPRGWDRATLYRNLIDLTEVGLVRRADVGDHVWRFELLKEGPRHRTDEHPHFVCDECGDIQCLPDESIQIKAARGAPRSLRRRGVQIQLKGRCDRCIGP</sequence>
<evidence type="ECO:0000256" key="2">
    <source>
        <dbReference type="ARBA" id="ARBA00022491"/>
    </source>
</evidence>
<feature type="binding site" evidence="7">
    <location>
        <position position="147"/>
    </location>
    <ligand>
        <name>Zn(2+)</name>
        <dbReference type="ChEBI" id="CHEBI:29105"/>
    </ligand>
</feature>
<keyword evidence="6" id="KW-0804">Transcription</keyword>
<comment type="similarity">
    <text evidence="1">Belongs to the Fur family.</text>
</comment>
<dbReference type="GO" id="GO:1900376">
    <property type="term" value="P:regulation of secondary metabolite biosynthetic process"/>
    <property type="evidence" value="ECO:0007669"/>
    <property type="project" value="TreeGrafter"/>
</dbReference>
<dbReference type="GO" id="GO:0045892">
    <property type="term" value="P:negative regulation of DNA-templated transcription"/>
    <property type="evidence" value="ECO:0007669"/>
    <property type="project" value="TreeGrafter"/>
</dbReference>
<protein>
    <submittedName>
        <fullName evidence="8">Zinc uptake regulation protein ZUR</fullName>
    </submittedName>
</protein>
<evidence type="ECO:0000313" key="8">
    <source>
        <dbReference type="EMBL" id="EYF06326.1"/>
    </source>
</evidence>
<evidence type="ECO:0000256" key="1">
    <source>
        <dbReference type="ARBA" id="ARBA00007957"/>
    </source>
</evidence>
<dbReference type="RefSeq" id="WP_044240514.1">
    <property type="nucleotide sequence ID" value="NZ_ASRX01000017.1"/>
</dbReference>
<evidence type="ECO:0000256" key="5">
    <source>
        <dbReference type="ARBA" id="ARBA00023125"/>
    </source>
</evidence>
<keyword evidence="3 7" id="KW-0862">Zinc</keyword>
<evidence type="ECO:0000313" key="9">
    <source>
        <dbReference type="Proteomes" id="UP000019678"/>
    </source>
</evidence>
<evidence type="ECO:0000256" key="3">
    <source>
        <dbReference type="ARBA" id="ARBA00022833"/>
    </source>
</evidence>
<feature type="binding site" evidence="7">
    <location>
        <position position="150"/>
    </location>
    <ligand>
        <name>Zn(2+)</name>
        <dbReference type="ChEBI" id="CHEBI:29105"/>
    </ligand>
</feature>
<dbReference type="EMBL" id="ASRX01000017">
    <property type="protein sequence ID" value="EYF06326.1"/>
    <property type="molecule type" value="Genomic_DNA"/>
</dbReference>
<gene>
    <name evidence="8" type="ORF">CAP_2204</name>
</gene>
<dbReference type="OrthoDB" id="8659436at2"/>
<dbReference type="STRING" id="1192034.CAP_2204"/>
<keyword evidence="4" id="KW-0805">Transcription regulation</keyword>
<dbReference type="InterPro" id="IPR002481">
    <property type="entry name" value="FUR"/>
</dbReference>
<keyword evidence="2" id="KW-0678">Repressor</keyword>
<dbReference type="SUPFAM" id="SSF46785">
    <property type="entry name" value="Winged helix' DNA-binding domain"/>
    <property type="match status" value="1"/>
</dbReference>
<dbReference type="Proteomes" id="UP000019678">
    <property type="component" value="Unassembled WGS sequence"/>
</dbReference>
<evidence type="ECO:0000256" key="6">
    <source>
        <dbReference type="ARBA" id="ARBA00023163"/>
    </source>
</evidence>
<dbReference type="InterPro" id="IPR043135">
    <property type="entry name" value="Fur_C"/>
</dbReference>
<dbReference type="eggNOG" id="COG0735">
    <property type="taxonomic scope" value="Bacteria"/>
</dbReference>
<dbReference type="Gene3D" id="3.30.1490.190">
    <property type="match status" value="1"/>
</dbReference>
<comment type="cofactor">
    <cofactor evidence="7">
        <name>Zn(2+)</name>
        <dbReference type="ChEBI" id="CHEBI:29105"/>
    </cofactor>
    <text evidence="7">Binds 1 zinc ion per subunit.</text>
</comment>
<dbReference type="GO" id="GO:0003700">
    <property type="term" value="F:DNA-binding transcription factor activity"/>
    <property type="evidence" value="ECO:0007669"/>
    <property type="project" value="InterPro"/>
</dbReference>
<dbReference type="Gene3D" id="1.10.10.10">
    <property type="entry name" value="Winged helix-like DNA-binding domain superfamily/Winged helix DNA-binding domain"/>
    <property type="match status" value="1"/>
</dbReference>
<feature type="binding site" evidence="7">
    <location>
        <position position="111"/>
    </location>
    <ligand>
        <name>Zn(2+)</name>
        <dbReference type="ChEBI" id="CHEBI:29105"/>
    </ligand>
</feature>
<evidence type="ECO:0000256" key="7">
    <source>
        <dbReference type="PIRSR" id="PIRSR602481-1"/>
    </source>
</evidence>
<dbReference type="PANTHER" id="PTHR33202:SF7">
    <property type="entry name" value="FERRIC UPTAKE REGULATION PROTEIN"/>
    <property type="match status" value="1"/>
</dbReference>
<evidence type="ECO:0000256" key="4">
    <source>
        <dbReference type="ARBA" id="ARBA00023015"/>
    </source>
</evidence>
<dbReference type="InterPro" id="IPR036388">
    <property type="entry name" value="WH-like_DNA-bd_sf"/>
</dbReference>